<feature type="compositionally biased region" description="Basic and acidic residues" evidence="4">
    <location>
        <begin position="312"/>
        <end position="336"/>
    </location>
</feature>
<dbReference type="Proteomes" id="UP000008493">
    <property type="component" value="Unassembled WGS sequence"/>
</dbReference>
<organism evidence="6 7">
    <name type="scientific">Agaricus bisporus var. burnettii (strain JB137-S8 / ATCC MYA-4627 / FGSC 10392)</name>
    <name type="common">White button mushroom</name>
    <dbReference type="NCBI Taxonomy" id="597362"/>
    <lineage>
        <taxon>Eukaryota</taxon>
        <taxon>Fungi</taxon>
        <taxon>Dikarya</taxon>
        <taxon>Basidiomycota</taxon>
        <taxon>Agaricomycotina</taxon>
        <taxon>Agaricomycetes</taxon>
        <taxon>Agaricomycetidae</taxon>
        <taxon>Agaricales</taxon>
        <taxon>Agaricineae</taxon>
        <taxon>Agaricaceae</taxon>
        <taxon>Agaricus</taxon>
    </lineage>
</organism>
<reference evidence="7" key="1">
    <citation type="journal article" date="2012" name="Proc. Natl. Acad. Sci. U.S.A.">
        <title>Genome sequence of the button mushroom Agaricus bisporus reveals mechanisms governing adaptation to a humic-rich ecological niche.</title>
        <authorList>
            <person name="Morin E."/>
            <person name="Kohler A."/>
            <person name="Baker A.R."/>
            <person name="Foulongne-Oriol M."/>
            <person name="Lombard V."/>
            <person name="Nagy L.G."/>
            <person name="Ohm R.A."/>
            <person name="Patyshakuliyeva A."/>
            <person name="Brun A."/>
            <person name="Aerts A.L."/>
            <person name="Bailey A.M."/>
            <person name="Billette C."/>
            <person name="Coutinho P.M."/>
            <person name="Deakin G."/>
            <person name="Doddapaneni H."/>
            <person name="Floudas D."/>
            <person name="Grimwood J."/>
            <person name="Hilden K."/>
            <person name="Kuees U."/>
            <person name="LaButti K.M."/>
            <person name="Lapidus A."/>
            <person name="Lindquist E.A."/>
            <person name="Lucas S.M."/>
            <person name="Murat C."/>
            <person name="Riley R.W."/>
            <person name="Salamov A.A."/>
            <person name="Schmutz J."/>
            <person name="Subramanian V."/>
            <person name="Woesten H.A.B."/>
            <person name="Xu J."/>
            <person name="Eastwood D.C."/>
            <person name="Foster G.D."/>
            <person name="Sonnenberg A.S."/>
            <person name="Cullen D."/>
            <person name="de Vries R.P."/>
            <person name="Lundell T."/>
            <person name="Hibbett D.S."/>
            <person name="Henrissat B."/>
            <person name="Burton K.S."/>
            <person name="Kerrigan R.W."/>
            <person name="Challen M.P."/>
            <person name="Grigoriev I.V."/>
            <person name="Martin F."/>
        </authorList>
    </citation>
    <scope>NUCLEOTIDE SEQUENCE [LARGE SCALE GENOMIC DNA]</scope>
    <source>
        <strain evidence="7">JB137-S8 / ATCC MYA-4627 / FGSC 10392</strain>
    </source>
</reference>
<keyword evidence="2" id="KW-0645">Protease</keyword>
<dbReference type="GO" id="GO:0006508">
    <property type="term" value="P:proteolysis"/>
    <property type="evidence" value="ECO:0007669"/>
    <property type="project" value="UniProtKB-KW"/>
</dbReference>
<dbReference type="Pfam" id="PF02902">
    <property type="entry name" value="Peptidase_C48"/>
    <property type="match status" value="1"/>
</dbReference>
<dbReference type="SUPFAM" id="SSF54001">
    <property type="entry name" value="Cysteine proteinases"/>
    <property type="match status" value="1"/>
</dbReference>
<dbReference type="GO" id="GO:0019783">
    <property type="term" value="F:ubiquitin-like protein peptidase activity"/>
    <property type="evidence" value="ECO:0007669"/>
    <property type="project" value="UniProtKB-ARBA"/>
</dbReference>
<keyword evidence="7" id="KW-1185">Reference proteome</keyword>
<dbReference type="EMBL" id="JH971386">
    <property type="protein sequence ID" value="EKM82903.1"/>
    <property type="molecule type" value="Genomic_DNA"/>
</dbReference>
<evidence type="ECO:0000313" key="6">
    <source>
        <dbReference type="EMBL" id="EKM82903.1"/>
    </source>
</evidence>
<dbReference type="InterPro" id="IPR038765">
    <property type="entry name" value="Papain-like_cys_pep_sf"/>
</dbReference>
<dbReference type="GeneID" id="18826293"/>
<evidence type="ECO:0000256" key="3">
    <source>
        <dbReference type="ARBA" id="ARBA00022801"/>
    </source>
</evidence>
<dbReference type="OrthoDB" id="3341102at2759"/>
<keyword evidence="3" id="KW-0378">Hydrolase</keyword>
<dbReference type="GO" id="GO:0008234">
    <property type="term" value="F:cysteine-type peptidase activity"/>
    <property type="evidence" value="ECO:0007669"/>
    <property type="project" value="InterPro"/>
</dbReference>
<evidence type="ECO:0000259" key="5">
    <source>
        <dbReference type="PROSITE" id="PS50600"/>
    </source>
</evidence>
<dbReference type="OMA" id="ANMILEN"/>
<gene>
    <name evidence="6" type="ORF">AGABI1DRAFT_125369</name>
</gene>
<protein>
    <recommendedName>
        <fullName evidence="5">Ubiquitin-like protease family profile domain-containing protein</fullName>
    </recommendedName>
</protein>
<proteinExistence type="inferred from homology"/>
<name>K5XHG8_AGABU</name>
<dbReference type="AlphaFoldDB" id="K5XHG8"/>
<comment type="similarity">
    <text evidence="1">Belongs to the peptidase C48 family.</text>
</comment>
<accession>K5XHG8</accession>
<dbReference type="InParanoid" id="K5XHG8"/>
<feature type="domain" description="Ubiquitin-like protease family profile" evidence="5">
    <location>
        <begin position="1"/>
        <end position="143"/>
    </location>
</feature>
<dbReference type="GO" id="GO:0003700">
    <property type="term" value="F:DNA-binding transcription factor activity"/>
    <property type="evidence" value="ECO:0007669"/>
    <property type="project" value="InterPro"/>
</dbReference>
<dbReference type="eggNOG" id="ENOG502SAWU">
    <property type="taxonomic scope" value="Eukaryota"/>
</dbReference>
<feature type="region of interest" description="Disordered" evidence="4">
    <location>
        <begin position="372"/>
        <end position="392"/>
    </location>
</feature>
<evidence type="ECO:0000256" key="4">
    <source>
        <dbReference type="SAM" id="MobiDB-lite"/>
    </source>
</evidence>
<dbReference type="HOGENOM" id="CLU_326960_0_0_1"/>
<evidence type="ECO:0000256" key="1">
    <source>
        <dbReference type="ARBA" id="ARBA00005234"/>
    </source>
</evidence>
<dbReference type="InterPro" id="IPR003653">
    <property type="entry name" value="Peptidase_C48_C"/>
</dbReference>
<dbReference type="KEGG" id="abp:AGABI1DRAFT125369"/>
<sequence>MLAFLLKDLAEDMIDIRDTSFMRSIIMAYTVPDQYSTGRRFSWLRSIGENFTLTAHSIATVVNLQDITEDQHWVSLIIGSGGAVVYYGDSLGQPIPAKLHDGLSWWITHHGGSVPNVVSIPTTTKQEDTYSCGIHAIMALENFLQSPEDSIDKCCWFDPTYERLRMFNCIANMILENDSPDRMTYQNVDSVPSETIENSKMLPAKVPSGAFTFSCPSPCGTFSPSLNYSISSCDESESLPEPSVNVDRKVEDQIQAGDGQSKISNNLPAKGKLTSYWSFVTKEEHQAQVHTSNQRFREKQEKEMMMKGYINHQKDEEKKKQNREAQQRWRERERSKRLAQGWIPRKGPKELVSLKHSDLLPNLLNVAEKSRPKRRFKEDIRKRKPASGKPSANTYSIAVRTNWKSPVLWAQIEEVVARVPKPWSPREITRALRKSSVLFSTLTEQVVGRWVEPGKSRWTEAVLGAVAKGYSPGGQNTRVGILAPYPEVQNKIHHQLTSLRGAGVPLTTVTVRALMIAIITEGAPEIYEHVRSDGSKFKCSEAFVRKFLHNSIGWSERHATRAAQKLSHNYEDLLEQAYFHKAWIIRDFNIPAALRVNTDQTQLVYQQGSSTTWAELGSKQVATLGQDEKRAFTLIPSISASGTLLPMQAVYMGKTTASCPSPTAPRYEDAIQHGFRMMPSKTSNYWSTEETMRDLVNTIIAPYFENAKSALGLPTSQHSIWKIDCWSVHRSESFLHWMRTHHPNIIIIFVPGGCTGLWQPLDVGIQRVLKLSLRRSAHRNIVHEVSQQIQSGVENIHIDTTLPTLRDRSVQWIMNVIQDIDDKELILKAFEQFSPETLEALQKLFVFHPELFTELNSLLSGLIDHFPTETASDDEQAFSSSPEDDSDVPIDVLRSLVGKESKENTIGCFTERQEGGLERMSLAESEKAVREAIITENDTSLGQDGKRPCHRRKPRVMFGGKELWEEH</sequence>
<feature type="region of interest" description="Disordered" evidence="4">
    <location>
        <begin position="311"/>
        <end position="337"/>
    </location>
</feature>
<dbReference type="PROSITE" id="PS00036">
    <property type="entry name" value="BZIP_BASIC"/>
    <property type="match status" value="1"/>
</dbReference>
<dbReference type="InterPro" id="IPR004827">
    <property type="entry name" value="bZIP"/>
</dbReference>
<dbReference type="RefSeq" id="XP_007326793.1">
    <property type="nucleotide sequence ID" value="XM_007326731.1"/>
</dbReference>
<dbReference type="PROSITE" id="PS50600">
    <property type="entry name" value="ULP_PROTEASE"/>
    <property type="match status" value="1"/>
</dbReference>
<dbReference type="Gene3D" id="3.40.395.10">
    <property type="entry name" value="Adenoviral Proteinase, Chain A"/>
    <property type="match status" value="1"/>
</dbReference>
<evidence type="ECO:0000256" key="2">
    <source>
        <dbReference type="ARBA" id="ARBA00022670"/>
    </source>
</evidence>
<evidence type="ECO:0000313" key="7">
    <source>
        <dbReference type="Proteomes" id="UP000008493"/>
    </source>
</evidence>